<keyword evidence="1" id="KW-0472">Membrane</keyword>
<evidence type="ECO:0000313" key="3">
    <source>
        <dbReference type="Proteomes" id="UP000237865"/>
    </source>
</evidence>
<keyword evidence="1" id="KW-1133">Transmembrane helix</keyword>
<keyword evidence="3" id="KW-1185">Reference proteome</keyword>
<dbReference type="AlphaFoldDB" id="A0A2S5RGA9"/>
<sequence length="125" mass="14508">MILLTFSLVNYTNFNFDFGDFILPAQTDLKTYLITQFLEKNNLPFNPAEWSIEEVNQQYLLSNRREIYYGAVPLTFKKVGPGKTKVDQIVVIEKSKDVLIWVLVGFLGLVSLCSFFYLVKKIKKK</sequence>
<dbReference type="Proteomes" id="UP000237865">
    <property type="component" value="Unassembled WGS sequence"/>
</dbReference>
<evidence type="ECO:0000313" key="2">
    <source>
        <dbReference type="EMBL" id="PPE06165.1"/>
    </source>
</evidence>
<name>A0A2S5RGA9_9MOLU</name>
<gene>
    <name evidence="2" type="ORF">ELUCI_v1c04560</name>
</gene>
<proteinExistence type="predicted"/>
<protein>
    <submittedName>
        <fullName evidence="2">Uncharacterized protein</fullName>
    </submittedName>
</protein>
<feature type="transmembrane region" description="Helical" evidence="1">
    <location>
        <begin position="98"/>
        <end position="119"/>
    </location>
</feature>
<comment type="caution">
    <text evidence="2">The sequence shown here is derived from an EMBL/GenBank/DDBJ whole genome shotgun (WGS) entry which is preliminary data.</text>
</comment>
<dbReference type="RefSeq" id="WP_028127071.1">
    <property type="nucleotide sequence ID" value="NZ_PHNE01000001.1"/>
</dbReference>
<keyword evidence="1" id="KW-0812">Transmembrane</keyword>
<dbReference type="EMBL" id="PHNE01000001">
    <property type="protein sequence ID" value="PPE06165.1"/>
    <property type="molecule type" value="Genomic_DNA"/>
</dbReference>
<accession>A0A2S5RGA9</accession>
<evidence type="ECO:0000256" key="1">
    <source>
        <dbReference type="SAM" id="Phobius"/>
    </source>
</evidence>
<reference evidence="2 3" key="1">
    <citation type="submission" date="2017-11" db="EMBL/GenBank/DDBJ databases">
        <title>Genome sequence of Entomoplasma lucivorax PIPN-2 (ATCC 49196).</title>
        <authorList>
            <person name="Lo W.-S."/>
            <person name="Gasparich G.E."/>
            <person name="Kuo C.-H."/>
        </authorList>
    </citation>
    <scope>NUCLEOTIDE SEQUENCE [LARGE SCALE GENOMIC DNA]</scope>
    <source>
        <strain evidence="2 3">PIPN-2</strain>
    </source>
</reference>
<organism evidence="2 3">
    <name type="scientific">Williamsoniiplasma lucivorax</name>
    <dbReference type="NCBI Taxonomy" id="209274"/>
    <lineage>
        <taxon>Bacteria</taxon>
        <taxon>Bacillati</taxon>
        <taxon>Mycoplasmatota</taxon>
        <taxon>Mollicutes</taxon>
        <taxon>Entomoplasmatales</taxon>
        <taxon>Williamsoniiplasma</taxon>
    </lineage>
</organism>